<dbReference type="Pfam" id="PF00079">
    <property type="entry name" value="Serpin"/>
    <property type="match status" value="1"/>
</dbReference>
<dbReference type="InterPro" id="IPR000215">
    <property type="entry name" value="Serpin_fam"/>
</dbReference>
<proteinExistence type="inferred from homology"/>
<dbReference type="VEuPathDB" id="VectorBase:BGLB020451"/>
<dbReference type="InterPro" id="IPR023796">
    <property type="entry name" value="Serpin_dom"/>
</dbReference>
<accession>A0A2C9KJR0</accession>
<feature type="domain" description="Serpin" evidence="2">
    <location>
        <begin position="1"/>
        <end position="83"/>
    </location>
</feature>
<dbReference type="PANTHER" id="PTHR11461:SF211">
    <property type="entry name" value="GH10112P-RELATED"/>
    <property type="match status" value="1"/>
</dbReference>
<dbReference type="Gene3D" id="3.30.497.10">
    <property type="entry name" value="Antithrombin, subunit I, domain 2"/>
    <property type="match status" value="1"/>
</dbReference>
<dbReference type="EnsemblMetazoa" id="BGLB020451-RA">
    <property type="protein sequence ID" value="BGLB020451-PA"/>
    <property type="gene ID" value="BGLB020451"/>
</dbReference>
<protein>
    <recommendedName>
        <fullName evidence="2">Serpin domain-containing protein</fullName>
    </recommendedName>
</protein>
<dbReference type="GO" id="GO:0005615">
    <property type="term" value="C:extracellular space"/>
    <property type="evidence" value="ECO:0007669"/>
    <property type="project" value="InterPro"/>
</dbReference>
<dbReference type="InterPro" id="IPR042178">
    <property type="entry name" value="Serpin_sf_1"/>
</dbReference>
<dbReference type="KEGG" id="bgt:106072968"/>
<dbReference type="Gene3D" id="2.30.39.10">
    <property type="entry name" value="Alpha-1-antitrypsin, domain 1"/>
    <property type="match status" value="1"/>
</dbReference>
<dbReference type="SUPFAM" id="SSF56574">
    <property type="entry name" value="Serpins"/>
    <property type="match status" value="1"/>
</dbReference>
<comment type="similarity">
    <text evidence="1">Belongs to the serpin family.</text>
</comment>
<dbReference type="InterPro" id="IPR036186">
    <property type="entry name" value="Serpin_sf"/>
</dbReference>
<dbReference type="AlphaFoldDB" id="A0A2C9KJR0"/>
<dbReference type="PANTHER" id="PTHR11461">
    <property type="entry name" value="SERINE PROTEASE INHIBITOR, SERPIN"/>
    <property type="match status" value="1"/>
</dbReference>
<evidence type="ECO:0000259" key="2">
    <source>
        <dbReference type="Pfam" id="PF00079"/>
    </source>
</evidence>
<name>A0A2C9KJR0_BIOGL</name>
<evidence type="ECO:0000313" key="3">
    <source>
        <dbReference type="EnsemblMetazoa" id="BGLB020451-PA"/>
    </source>
</evidence>
<dbReference type="InterPro" id="IPR042185">
    <property type="entry name" value="Serpin_sf_2"/>
</dbReference>
<organism evidence="3 4">
    <name type="scientific">Biomphalaria glabrata</name>
    <name type="common">Bloodfluke planorb</name>
    <name type="synonym">Freshwater snail</name>
    <dbReference type="NCBI Taxonomy" id="6526"/>
    <lineage>
        <taxon>Eukaryota</taxon>
        <taxon>Metazoa</taxon>
        <taxon>Spiralia</taxon>
        <taxon>Lophotrochozoa</taxon>
        <taxon>Mollusca</taxon>
        <taxon>Gastropoda</taxon>
        <taxon>Heterobranchia</taxon>
        <taxon>Euthyneura</taxon>
        <taxon>Panpulmonata</taxon>
        <taxon>Hygrophila</taxon>
        <taxon>Lymnaeoidea</taxon>
        <taxon>Planorbidae</taxon>
        <taxon>Biomphalaria</taxon>
    </lineage>
</organism>
<evidence type="ECO:0000313" key="4">
    <source>
        <dbReference type="Proteomes" id="UP000076420"/>
    </source>
</evidence>
<dbReference type="VEuPathDB" id="VectorBase:BGLAX_043173"/>
<sequence>MVLVNALFFNASWDRPFSEGTTSMKPFHTLSQGVKDVETMETTNIFSYVNNSGAEVIELPFRGDRMAMYIILPSRSSSVDQIVEVRSKFKYN</sequence>
<gene>
    <name evidence="3" type="primary">106072968</name>
</gene>
<reference evidence="3" key="1">
    <citation type="submission" date="2020-05" db="UniProtKB">
        <authorList>
            <consortium name="EnsemblMetazoa"/>
        </authorList>
    </citation>
    <scope>IDENTIFICATION</scope>
    <source>
        <strain evidence="3">BB02</strain>
    </source>
</reference>
<dbReference type="Proteomes" id="UP000076420">
    <property type="component" value="Unassembled WGS sequence"/>
</dbReference>
<evidence type="ECO:0000256" key="1">
    <source>
        <dbReference type="ARBA" id="ARBA00009500"/>
    </source>
</evidence>
<dbReference type="GO" id="GO:0004867">
    <property type="term" value="F:serine-type endopeptidase inhibitor activity"/>
    <property type="evidence" value="ECO:0007669"/>
    <property type="project" value="InterPro"/>
</dbReference>